<evidence type="ECO:0000256" key="1">
    <source>
        <dbReference type="SAM" id="Phobius"/>
    </source>
</evidence>
<reference evidence="2 3" key="1">
    <citation type="submission" date="2018-06" db="EMBL/GenBank/DDBJ databases">
        <authorList>
            <person name="Strepis N."/>
        </authorList>
    </citation>
    <scope>NUCLEOTIDE SEQUENCE [LARGE SCALE GENOMIC DNA]</scope>
    <source>
        <strain evidence="2">LUCI</strain>
    </source>
</reference>
<dbReference type="EMBL" id="UPPP01000085">
    <property type="protein sequence ID" value="VBB08252.1"/>
    <property type="molecule type" value="Genomic_DNA"/>
</dbReference>
<gene>
    <name evidence="2" type="ORF">LUCI_3523</name>
</gene>
<name>A0A498RDP7_9FIRM</name>
<protein>
    <submittedName>
        <fullName evidence="2">Uncharacterized protein</fullName>
    </submittedName>
</protein>
<dbReference type="RefSeq" id="WP_122629163.1">
    <property type="nucleotide sequence ID" value="NZ_UPPP01000085.1"/>
</dbReference>
<keyword evidence="1" id="KW-0812">Transmembrane</keyword>
<feature type="transmembrane region" description="Helical" evidence="1">
    <location>
        <begin position="65"/>
        <end position="84"/>
    </location>
</feature>
<dbReference type="OrthoDB" id="1684792at2"/>
<feature type="transmembrane region" description="Helical" evidence="1">
    <location>
        <begin position="6"/>
        <end position="26"/>
    </location>
</feature>
<feature type="transmembrane region" description="Helical" evidence="1">
    <location>
        <begin position="38"/>
        <end position="59"/>
    </location>
</feature>
<keyword evidence="1" id="KW-1133">Transmembrane helix</keyword>
<dbReference type="Proteomes" id="UP000277811">
    <property type="component" value="Unassembled WGS sequence"/>
</dbReference>
<evidence type="ECO:0000313" key="2">
    <source>
        <dbReference type="EMBL" id="VBB08252.1"/>
    </source>
</evidence>
<sequence length="90" mass="10350">MKPILLPLPTYLGFLFFFLVFELFVYSKLQQQVERFRLARVRGAIVSSYILLGLAFAAIKILPPMTALLPAFLASAVAYYVLFIKYKKNR</sequence>
<proteinExistence type="predicted"/>
<evidence type="ECO:0000313" key="3">
    <source>
        <dbReference type="Proteomes" id="UP000277811"/>
    </source>
</evidence>
<dbReference type="AlphaFoldDB" id="A0A498RDP7"/>
<keyword evidence="3" id="KW-1185">Reference proteome</keyword>
<organism evidence="2 3">
    <name type="scientific">Lucifera butyrica</name>
    <dbReference type="NCBI Taxonomy" id="1351585"/>
    <lineage>
        <taxon>Bacteria</taxon>
        <taxon>Bacillati</taxon>
        <taxon>Bacillota</taxon>
        <taxon>Negativicutes</taxon>
        <taxon>Veillonellales</taxon>
        <taxon>Veillonellaceae</taxon>
        <taxon>Lucifera</taxon>
    </lineage>
</organism>
<keyword evidence="1" id="KW-0472">Membrane</keyword>
<accession>A0A498RDP7</accession>